<dbReference type="EMBL" id="EQ962653">
    <property type="protein sequence ID" value="EED21223.1"/>
    <property type="molecule type" value="Genomic_DNA"/>
</dbReference>
<dbReference type="InParanoid" id="B8M0C6"/>
<dbReference type="InterPro" id="IPR000845">
    <property type="entry name" value="Nucleoside_phosphorylase_d"/>
</dbReference>
<dbReference type="InterPro" id="IPR011990">
    <property type="entry name" value="TPR-like_helical_dom_sf"/>
</dbReference>
<dbReference type="Pfam" id="PF01048">
    <property type="entry name" value="PNP_UDP_1"/>
    <property type="match status" value="1"/>
</dbReference>
<dbReference type="PRINTS" id="PR00381">
    <property type="entry name" value="KINESINLIGHT"/>
</dbReference>
<dbReference type="PANTHER" id="PTHR46082:SF11">
    <property type="entry name" value="AAA+ ATPASE DOMAIN-CONTAINING PROTEIN-RELATED"/>
    <property type="match status" value="1"/>
</dbReference>
<dbReference type="InterPro" id="IPR002182">
    <property type="entry name" value="NB-ARC"/>
</dbReference>
<dbReference type="PANTHER" id="PTHR46082">
    <property type="entry name" value="ATP/GTP-BINDING PROTEIN-RELATED"/>
    <property type="match status" value="1"/>
</dbReference>
<dbReference type="InterPro" id="IPR027417">
    <property type="entry name" value="P-loop_NTPase"/>
</dbReference>
<dbReference type="GO" id="GO:0009116">
    <property type="term" value="P:nucleoside metabolic process"/>
    <property type="evidence" value="ECO:0007669"/>
    <property type="project" value="InterPro"/>
</dbReference>
<dbReference type="InterPro" id="IPR019734">
    <property type="entry name" value="TPR_rpt"/>
</dbReference>
<dbReference type="SUPFAM" id="SSF52540">
    <property type="entry name" value="P-loop containing nucleoside triphosphate hydrolases"/>
    <property type="match status" value="1"/>
</dbReference>
<dbReference type="GeneID" id="8102736"/>
<dbReference type="OrthoDB" id="4218961at2759"/>
<dbReference type="PhylomeDB" id="B8M0C6"/>
<name>B8M0C6_TALSN</name>
<dbReference type="SUPFAM" id="SSF48452">
    <property type="entry name" value="TPR-like"/>
    <property type="match status" value="2"/>
</dbReference>
<dbReference type="InterPro" id="IPR003593">
    <property type="entry name" value="AAA+_ATPase"/>
</dbReference>
<proteinExistence type="predicted"/>
<dbReference type="InterPro" id="IPR053137">
    <property type="entry name" value="NLR-like"/>
</dbReference>
<dbReference type="NCBIfam" id="NF040586">
    <property type="entry name" value="FxSxx_TPR"/>
    <property type="match status" value="1"/>
</dbReference>
<protein>
    <submittedName>
        <fullName evidence="3">Kinesin, putative</fullName>
    </submittedName>
</protein>
<feature type="signal peptide" evidence="1">
    <location>
        <begin position="1"/>
        <end position="22"/>
    </location>
</feature>
<dbReference type="SMART" id="SM00028">
    <property type="entry name" value="TPR"/>
    <property type="match status" value="9"/>
</dbReference>
<accession>B8M0C6</accession>
<keyword evidence="1" id="KW-0732">Signal</keyword>
<evidence type="ECO:0000256" key="1">
    <source>
        <dbReference type="SAM" id="SignalP"/>
    </source>
</evidence>
<dbReference type="Pfam" id="PF13374">
    <property type="entry name" value="TPR_10"/>
    <property type="match status" value="4"/>
</dbReference>
<organism evidence="3 4">
    <name type="scientific">Talaromyces stipitatus (strain ATCC 10500 / CBS 375.48 / QM 6759 / NRRL 1006)</name>
    <name type="common">Penicillium stipitatum</name>
    <dbReference type="NCBI Taxonomy" id="441959"/>
    <lineage>
        <taxon>Eukaryota</taxon>
        <taxon>Fungi</taxon>
        <taxon>Dikarya</taxon>
        <taxon>Ascomycota</taxon>
        <taxon>Pezizomycotina</taxon>
        <taxon>Eurotiomycetes</taxon>
        <taxon>Eurotiomycetidae</taxon>
        <taxon>Eurotiales</taxon>
        <taxon>Trichocomaceae</taxon>
        <taxon>Talaromyces</taxon>
        <taxon>Talaromyces sect. Talaromyces</taxon>
    </lineage>
</organism>
<dbReference type="SUPFAM" id="SSF53167">
    <property type="entry name" value="Purine and uridine phosphorylases"/>
    <property type="match status" value="1"/>
</dbReference>
<evidence type="ECO:0000313" key="3">
    <source>
        <dbReference type="EMBL" id="EED21223.1"/>
    </source>
</evidence>
<dbReference type="GO" id="GO:0003824">
    <property type="term" value="F:catalytic activity"/>
    <property type="evidence" value="ECO:0007669"/>
    <property type="project" value="InterPro"/>
</dbReference>
<dbReference type="InterPro" id="IPR035994">
    <property type="entry name" value="Nucleoside_phosphorylase_sf"/>
</dbReference>
<dbReference type="VEuPathDB" id="FungiDB:TSTA_084540"/>
<reference evidence="4" key="1">
    <citation type="journal article" date="2015" name="Genome Announc.">
        <title>Genome sequence of the AIDS-associated pathogen Penicillium marneffei (ATCC18224) and its near taxonomic relative Talaromyces stipitatus (ATCC10500).</title>
        <authorList>
            <person name="Nierman W.C."/>
            <person name="Fedorova-Abrams N.D."/>
            <person name="Andrianopoulos A."/>
        </authorList>
    </citation>
    <scope>NUCLEOTIDE SEQUENCE [LARGE SCALE GENOMIC DNA]</scope>
    <source>
        <strain evidence="4">ATCC 10500 / CBS 375.48 / QM 6759 / NRRL 1006</strain>
    </source>
</reference>
<dbReference type="STRING" id="441959.B8M0C6"/>
<dbReference type="SMART" id="SM00382">
    <property type="entry name" value="AAA"/>
    <property type="match status" value="1"/>
</dbReference>
<gene>
    <name evidence="3" type="ORF">TSTA_084540</name>
</gene>
<dbReference type="Proteomes" id="UP000001745">
    <property type="component" value="Unassembled WGS sequence"/>
</dbReference>
<dbReference type="Gene3D" id="3.40.50.300">
    <property type="entry name" value="P-loop containing nucleotide triphosphate hydrolases"/>
    <property type="match status" value="1"/>
</dbReference>
<feature type="chain" id="PRO_5002877469" evidence="1">
    <location>
        <begin position="23"/>
        <end position="1306"/>
    </location>
</feature>
<evidence type="ECO:0000259" key="2">
    <source>
        <dbReference type="SMART" id="SM00382"/>
    </source>
</evidence>
<dbReference type="Gene3D" id="1.25.40.10">
    <property type="entry name" value="Tetratricopeptide repeat domain"/>
    <property type="match status" value="3"/>
</dbReference>
<dbReference type="GO" id="GO:0043531">
    <property type="term" value="F:ADP binding"/>
    <property type="evidence" value="ECO:0007669"/>
    <property type="project" value="InterPro"/>
</dbReference>
<dbReference type="Pfam" id="PF00931">
    <property type="entry name" value="NB-ARC"/>
    <property type="match status" value="1"/>
</dbReference>
<dbReference type="OMA" id="YSNQRRW"/>
<dbReference type="Gene3D" id="3.40.50.1580">
    <property type="entry name" value="Nucleoside phosphorylase domain"/>
    <property type="match status" value="1"/>
</dbReference>
<dbReference type="HOGENOM" id="CLU_000288_125_3_1"/>
<dbReference type="Pfam" id="PF13424">
    <property type="entry name" value="TPR_12"/>
    <property type="match status" value="3"/>
</dbReference>
<dbReference type="RefSeq" id="XP_002478186.1">
    <property type="nucleotide sequence ID" value="XM_002478141.1"/>
</dbReference>
<feature type="domain" description="AAA+ ATPase" evidence="2">
    <location>
        <begin position="355"/>
        <end position="497"/>
    </location>
</feature>
<keyword evidence="4" id="KW-1185">Reference proteome</keyword>
<evidence type="ECO:0000313" key="4">
    <source>
        <dbReference type="Proteomes" id="UP000001745"/>
    </source>
</evidence>
<dbReference type="eggNOG" id="KOG1840">
    <property type="taxonomic scope" value="Eukaryota"/>
</dbReference>
<sequence length="1306" mass="147236">MSLTHNSYKVAWICALPLEAAAARVMLDKTHSPLPKPSTDSNAYELGELNGHYIVIACLPAGVYGTVSAAAVVSCMHSTFPSLQYGLMVGIGGGVPGKNNDIRLGDVVVSKPVGKYSGVIQYDYGKAVQGGQFEQTGTLNKPPQALLTHISQLQAKIMTGDQEDVSKIVWEVLERNPEMKDRFAPPEQHMDFLFHSSYHHADKEDTCGKCDKDKLVKRQPRATRTPYIHYGLIASGDQVMKDSETRDRLAQQHRILCFEMEAAGLMDELPTLAIRGICDYCDSHKQKQWQGYAALTAAAYTKLLLLGIPNNRSDIDLVTSSKIRHWIVSLARNLKFVGRQEEIVKLEELIMAQDRPRRIAITGLGGVGKTQVALELAYRIRDRDKECSVFWIPCTSRAMIEQMFLHIAQKLGLHNLNMAEVKEQVKIYLSSERAGKWLLIFDNADDAEMWFAPSHTVPPLEDFLPESEQGCILFTTRNRKLAMKLAPFEVFPIPDVDKETALKILEKTLAREDLLRDTTTTTTLLEQLAFLPLAIVQASAYIIENGIKLSTYLELLQEQEQDAVELLSEDFKDPGRYKDIQNPVITTWLISLKQIQYQDQLAADYLSFMACINPRNIPEILLPQPTSRKQKIEALGLLNAYSFIYSQGTGLGMHRLVHIATRNWLRKNSSFSHWIQRVAEHMQNVFPDNHYTNRGLWREYLPHALAIVHENEFVVQGDNYLGLTEKIAGCLASDGRYQEAEILYKKLTRINQDKAGSEHSSTLRSMANLASTYWNQGRWNEAEKLEVQVMETRKTVLGAEHPSTLTSMANLASTYWSQGRWNEAEKLEVQVMETSKTVLGAEHPDTLTSMANLASTYRNQGRWNEAEKLEVQVMETFKTVLGTEHPDTLTSMANLASTYRNQGRWNEAEKLDVQVMEIRKTVLGTEHPSTLTSIANLASTYWNQGRWNEAEKLEMQVMETSKTVLGTEHPSTLTSMANLASTYWKQGRWNEAEKLDVQVMETRKTVLGTEHPFTLTSMANLASTYWKQGRWNEAEKLEVQVMETSKTVLGAEHPSTLTSMANLASTYRNQVMETSKTVLGAEHPDTLTSMANLASTYRNQGRWNEAEKLDVQVMETSKTVLGTEHPSTLTSMANLASTYWKQGRWNEAEKLFVQVMETRKTVLGAEHPDTLTSMANLASTWKFQGKLQDALSLMDKCCHLHSKVLGPSHQYSRSFSCTLSDWMDEYNALPKQTTLTRKECPQALREVSAGPPAAVVTAQLVREEHINLPYTQRRSAAKLLLRNHPLIIATRTPSPAPEDQDLQDMD</sequence>